<evidence type="ECO:0000313" key="3">
    <source>
        <dbReference type="Proteomes" id="UP001241988"/>
    </source>
</evidence>
<feature type="transmembrane region" description="Helical" evidence="1">
    <location>
        <begin position="58"/>
        <end position="79"/>
    </location>
</feature>
<reference evidence="2 3" key="1">
    <citation type="submission" date="2023-07" db="EMBL/GenBank/DDBJ databases">
        <title>Genomic Encyclopedia of Type Strains, Phase IV (KMG-IV): sequencing the most valuable type-strain genomes for metagenomic binning, comparative biology and taxonomic classification.</title>
        <authorList>
            <person name="Goeker M."/>
        </authorList>
    </citation>
    <scope>NUCLEOTIDE SEQUENCE [LARGE SCALE GENOMIC DNA]</scope>
    <source>
        <strain evidence="2 3">DSM 16419</strain>
    </source>
</reference>
<proteinExistence type="predicted"/>
<keyword evidence="1" id="KW-0812">Transmembrane</keyword>
<dbReference type="InterPro" id="IPR020138">
    <property type="entry name" value="Uncharacterised_YqzF"/>
</dbReference>
<comment type="caution">
    <text evidence="2">The sequence shown here is derived from an EMBL/GenBank/DDBJ whole genome shotgun (WGS) entry which is preliminary data.</text>
</comment>
<sequence length="94" mass="10650">MTTLMEFETIDDEGCGIMGRLVAFIILLIPGIMAAYGIKLMRDTLFNKLLEPYPALWLQFTLGTIFVVLGIGFFAGFLLNRDRKKGNVSKRFQK</sequence>
<feature type="transmembrane region" description="Helical" evidence="1">
    <location>
        <begin position="21"/>
        <end position="38"/>
    </location>
</feature>
<dbReference type="EMBL" id="JAUSWB010000007">
    <property type="protein sequence ID" value="MDQ0430088.1"/>
    <property type="molecule type" value="Genomic_DNA"/>
</dbReference>
<evidence type="ECO:0000313" key="2">
    <source>
        <dbReference type="EMBL" id="MDQ0430088.1"/>
    </source>
</evidence>
<evidence type="ECO:0000256" key="1">
    <source>
        <dbReference type="SAM" id="Phobius"/>
    </source>
</evidence>
<name>A0ABU0GYD5_9BACL</name>
<keyword evidence="3" id="KW-1185">Reference proteome</keyword>
<keyword evidence="1" id="KW-1133">Transmembrane helix</keyword>
<dbReference type="Proteomes" id="UP001241988">
    <property type="component" value="Unassembled WGS sequence"/>
</dbReference>
<accession>A0ABU0GYD5</accession>
<keyword evidence="1" id="KW-0472">Membrane</keyword>
<organism evidence="2 3">
    <name type="scientific">Planomicrobium stackebrandtii</name>
    <dbReference type="NCBI Taxonomy" id="253160"/>
    <lineage>
        <taxon>Bacteria</taxon>
        <taxon>Bacillati</taxon>
        <taxon>Bacillota</taxon>
        <taxon>Bacilli</taxon>
        <taxon>Bacillales</taxon>
        <taxon>Caryophanaceae</taxon>
        <taxon>Planomicrobium</taxon>
    </lineage>
</organism>
<protein>
    <submittedName>
        <fullName evidence="2">Purine-cytosine permease-like protein</fullName>
    </submittedName>
</protein>
<dbReference type="Pfam" id="PF11118">
    <property type="entry name" value="DUF2627"/>
    <property type="match status" value="1"/>
</dbReference>
<gene>
    <name evidence="2" type="ORF">QOZ98_002924</name>
</gene>